<dbReference type="SUPFAM" id="SSF141571">
    <property type="entry name" value="Pentapeptide repeat-like"/>
    <property type="match status" value="1"/>
</dbReference>
<feature type="domain" description="TIR" evidence="1">
    <location>
        <begin position="262"/>
        <end position="389"/>
    </location>
</feature>
<reference evidence="2" key="1">
    <citation type="submission" date="2023-03" db="EMBL/GenBank/DDBJ databases">
        <authorList>
            <person name="Steffen K."/>
            <person name="Cardenas P."/>
        </authorList>
    </citation>
    <scope>NUCLEOTIDE SEQUENCE</scope>
</reference>
<protein>
    <submittedName>
        <fullName evidence="2">Uncharacterized protein in mobD 3'region</fullName>
    </submittedName>
</protein>
<dbReference type="GO" id="GO:0007165">
    <property type="term" value="P:signal transduction"/>
    <property type="evidence" value="ECO:0007669"/>
    <property type="project" value="InterPro"/>
</dbReference>
<dbReference type="Pfam" id="PF00805">
    <property type="entry name" value="Pentapeptide"/>
    <property type="match status" value="3"/>
</dbReference>
<evidence type="ECO:0000313" key="3">
    <source>
        <dbReference type="Proteomes" id="UP001174909"/>
    </source>
</evidence>
<evidence type="ECO:0000259" key="1">
    <source>
        <dbReference type="Pfam" id="PF13676"/>
    </source>
</evidence>
<dbReference type="InterPro" id="IPR000157">
    <property type="entry name" value="TIR_dom"/>
</dbReference>
<evidence type="ECO:0000313" key="2">
    <source>
        <dbReference type="EMBL" id="CAI8008611.1"/>
    </source>
</evidence>
<dbReference type="InterPro" id="IPR051082">
    <property type="entry name" value="Pentapeptide-BTB/POZ_domain"/>
</dbReference>
<dbReference type="PANTHER" id="PTHR14136:SF17">
    <property type="entry name" value="BTB_POZ DOMAIN-CONTAINING PROTEIN KCTD9"/>
    <property type="match status" value="1"/>
</dbReference>
<dbReference type="Pfam" id="PF13676">
    <property type="entry name" value="TIR_2"/>
    <property type="match status" value="1"/>
</dbReference>
<organism evidence="2 3">
    <name type="scientific">Geodia barretti</name>
    <name type="common">Barrett's horny sponge</name>
    <dbReference type="NCBI Taxonomy" id="519541"/>
    <lineage>
        <taxon>Eukaryota</taxon>
        <taxon>Metazoa</taxon>
        <taxon>Porifera</taxon>
        <taxon>Demospongiae</taxon>
        <taxon>Heteroscleromorpha</taxon>
        <taxon>Tetractinellida</taxon>
        <taxon>Astrophorina</taxon>
        <taxon>Geodiidae</taxon>
        <taxon>Geodia</taxon>
    </lineage>
</organism>
<dbReference type="Proteomes" id="UP001174909">
    <property type="component" value="Unassembled WGS sequence"/>
</dbReference>
<proteinExistence type="predicted"/>
<dbReference type="Gene3D" id="2.160.20.80">
    <property type="entry name" value="E3 ubiquitin-protein ligase SopA"/>
    <property type="match status" value="1"/>
</dbReference>
<dbReference type="InterPro" id="IPR001646">
    <property type="entry name" value="5peptide_repeat"/>
</dbReference>
<sequence>MANMEHVQLVRRGRDHVARWREANPTEPLDLNAAYMSYVRAPQVNISGADLRNSDLMGAVMRRANLSGCFLNPSHLYHADLREANLSAALFNGSNMRGVDLRGADLTGADLDRTILSDANLSGANLTNANLQRASLIGANLSGANLTGANFSGANIVRTNMSEAILNGADLFQTQIWGCDVSGTDFTSASLGYTVVQDCDLREAIGLDQARHDAPSSIGVDTVYRSGGLIPTIFLAGAGVPATLASFQEAIAAEPLQLSEYYISCRDDDEEFAQKLSDDLGALGVKAWVFSQHARGNALVSRLSSSDQEEIERWLRNYDKMIVVASSRALDTELILNDITAARDKQQSADRWLLFFVAPDNGLMRPGGRAARTLAAENVIFDLRPEDSATYEAEVAKLANALKQDQPASAGVPAVDFQL</sequence>
<dbReference type="InterPro" id="IPR035897">
    <property type="entry name" value="Toll_tir_struct_dom_sf"/>
</dbReference>
<gene>
    <name evidence="2" type="ORF">GBAR_LOCUS5885</name>
</gene>
<keyword evidence="3" id="KW-1185">Reference proteome</keyword>
<dbReference type="SUPFAM" id="SSF52200">
    <property type="entry name" value="Toll/Interleukin receptor TIR domain"/>
    <property type="match status" value="1"/>
</dbReference>
<accession>A0AA35RDF3</accession>
<dbReference type="EMBL" id="CASHTH010000874">
    <property type="protein sequence ID" value="CAI8008611.1"/>
    <property type="molecule type" value="Genomic_DNA"/>
</dbReference>
<name>A0AA35RDF3_GEOBA</name>
<dbReference type="Gene3D" id="3.40.50.10140">
    <property type="entry name" value="Toll/interleukin-1 receptor homology (TIR) domain"/>
    <property type="match status" value="1"/>
</dbReference>
<comment type="caution">
    <text evidence="2">The sequence shown here is derived from an EMBL/GenBank/DDBJ whole genome shotgun (WGS) entry which is preliminary data.</text>
</comment>
<dbReference type="PANTHER" id="PTHR14136">
    <property type="entry name" value="BTB_POZ DOMAIN-CONTAINING PROTEIN KCTD9"/>
    <property type="match status" value="1"/>
</dbReference>
<dbReference type="AlphaFoldDB" id="A0AA35RDF3"/>